<proteinExistence type="predicted"/>
<name>A0ABQ9HVS4_9NEOP</name>
<feature type="compositionally biased region" description="Basic and acidic residues" evidence="1">
    <location>
        <begin position="396"/>
        <end position="422"/>
    </location>
</feature>
<gene>
    <name evidence="2" type="ORF">PR048_007966</name>
</gene>
<organism evidence="2 3">
    <name type="scientific">Dryococelus australis</name>
    <dbReference type="NCBI Taxonomy" id="614101"/>
    <lineage>
        <taxon>Eukaryota</taxon>
        <taxon>Metazoa</taxon>
        <taxon>Ecdysozoa</taxon>
        <taxon>Arthropoda</taxon>
        <taxon>Hexapoda</taxon>
        <taxon>Insecta</taxon>
        <taxon>Pterygota</taxon>
        <taxon>Neoptera</taxon>
        <taxon>Polyneoptera</taxon>
        <taxon>Phasmatodea</taxon>
        <taxon>Verophasmatodea</taxon>
        <taxon>Anareolatae</taxon>
        <taxon>Phasmatidae</taxon>
        <taxon>Eurycanthinae</taxon>
        <taxon>Dryococelus</taxon>
    </lineage>
</organism>
<keyword evidence="3" id="KW-1185">Reference proteome</keyword>
<evidence type="ECO:0000313" key="3">
    <source>
        <dbReference type="Proteomes" id="UP001159363"/>
    </source>
</evidence>
<dbReference type="Proteomes" id="UP001159363">
    <property type="component" value="Chromosome 3"/>
</dbReference>
<protein>
    <submittedName>
        <fullName evidence="2">Uncharacterized protein</fullName>
    </submittedName>
</protein>
<sequence>MYPVSKMRNGRLSATYVSNISRISAPVTVSFSKKHGPTTPAAVTAHWTLIFGLDLSCSRITRGLALHQKAQLCLFTCPLTWYIASSLNATSRKMLGSRFLISTLILQTVVCGIPHSSLCRLVDLPGLRKNASCVAAMLARERPVRGRPLFPLQLFPTELVFNISPNNNWRPEKFSDTFGKKIVTTVLCKLEPQLVVHWLFLQFNPRPDGTGFGPCFPYRFGISRKSSGACLTNRGPIEPPSQAQLYGKKKHMLYQPPRQDNEFHSETSQGILLDRCGADYLPIVSLNHISHWEISVPLLETVSTIQLRTVIGRRATKQYHVTRGCGRTGHVHTSAGAVAAFLNAEYPRSWVGRGSQFHARRGLLTSPRWTFTFGAPWGVNRVFSGLIGAVDTDPAIPRDEPAQPGRRREAGETPNLKRREPLQTQRELRGVPYHPLGFFKVFIGVVTLQWGHSPPPLPTFVPITGAQNSKTASPRSGFGSGKGRGATLQEKKSNDLFSACGEVGAEMPFQPCHQSGVVGAAPSIEALRADEGKASAGMQGRGETGDPRQNPAISGIVRHVFHIRKPWWSLPAGNRTRFALGEEEGGEVQKACGCCRPGNPHQRTVTGAERVDQPPRRGGGGVTMPRTRRLMVEGGGVALALMRPALSIPSAHKHPLSPAHPDRLPIQRGICMSAGKRDVVQGICLQGGTKREKYPRSEPTHFCDKVRPSHRALSEPSSTSAASLRNGRTMMFVFLSLSLSLRLVGGHAISRIPIPFCSYPRNPWQASDRRMLPSPFGPSPKFCRSLGRKGCDEECEGWRGGRGRRRPSSRRSMTPLLTPLFPLPIYHPLASRQSPDNLRSLSTPVLILPSLPSLRRGDAVEGDVSGMDNLNCRRNNNFLVTVQAKKASRRLAIVRPRNPKDLPFPPSLNSGAAPYPLRFALIGPQYLDVKRRPNIPISLHYCWQHCLLEAPE</sequence>
<evidence type="ECO:0000256" key="1">
    <source>
        <dbReference type="SAM" id="MobiDB-lite"/>
    </source>
</evidence>
<dbReference type="EMBL" id="JARBHB010000003">
    <property type="protein sequence ID" value="KAJ8888476.1"/>
    <property type="molecule type" value="Genomic_DNA"/>
</dbReference>
<reference evidence="2 3" key="1">
    <citation type="submission" date="2023-02" db="EMBL/GenBank/DDBJ databases">
        <title>LHISI_Scaffold_Assembly.</title>
        <authorList>
            <person name="Stuart O.P."/>
            <person name="Cleave R."/>
            <person name="Magrath M.J.L."/>
            <person name="Mikheyev A.S."/>
        </authorList>
    </citation>
    <scope>NUCLEOTIDE SEQUENCE [LARGE SCALE GENOMIC DNA]</scope>
    <source>
        <strain evidence="2">Daus_M_001</strain>
        <tissue evidence="2">Leg muscle</tissue>
    </source>
</reference>
<feature type="region of interest" description="Disordered" evidence="1">
    <location>
        <begin position="393"/>
        <end position="422"/>
    </location>
</feature>
<accession>A0ABQ9HVS4</accession>
<feature type="region of interest" description="Disordered" evidence="1">
    <location>
        <begin position="603"/>
        <end position="625"/>
    </location>
</feature>
<comment type="caution">
    <text evidence="2">The sequence shown here is derived from an EMBL/GenBank/DDBJ whole genome shotgun (WGS) entry which is preliminary data.</text>
</comment>
<evidence type="ECO:0000313" key="2">
    <source>
        <dbReference type="EMBL" id="KAJ8888476.1"/>
    </source>
</evidence>
<feature type="region of interest" description="Disordered" evidence="1">
    <location>
        <begin position="468"/>
        <end position="490"/>
    </location>
</feature>